<dbReference type="Pfam" id="PF06080">
    <property type="entry name" value="DUF938"/>
    <property type="match status" value="1"/>
</dbReference>
<evidence type="ECO:0000313" key="2">
    <source>
        <dbReference type="Proteomes" id="UP000198816"/>
    </source>
</evidence>
<evidence type="ECO:0008006" key="3">
    <source>
        <dbReference type="Google" id="ProtNLM"/>
    </source>
</evidence>
<dbReference type="STRING" id="1058.SAMN05421783_104109"/>
<keyword evidence="2" id="KW-1185">Reference proteome</keyword>
<protein>
    <recommendedName>
        <fullName evidence="3">Methylase</fullName>
    </recommendedName>
</protein>
<sequence>MYPIDKPYSEACEENKRPILDVIGPLFQEARCLLEIGSGTGQHAVFFAAALPHLVWQTSDCAHYLPGIRAWLDDAALPNLPPVRVLDVTGSWPDERFDAVFSANTAHIMSEAQVEAMFEGVGRVLVDGGCFVLYGPFNIGGRYTSESNARFDAMLRSRDPAMGIRDLDLLVRMARDNGMELIADHPMPVNNRTLVWQSIS</sequence>
<dbReference type="PANTHER" id="PTHR20974:SF0">
    <property type="entry name" value="UPF0585 PROTEIN CG18661"/>
    <property type="match status" value="1"/>
</dbReference>
<organism evidence="1 2">
    <name type="scientific">Thiocapsa roseopersicina</name>
    <dbReference type="NCBI Taxonomy" id="1058"/>
    <lineage>
        <taxon>Bacteria</taxon>
        <taxon>Pseudomonadati</taxon>
        <taxon>Pseudomonadota</taxon>
        <taxon>Gammaproteobacteria</taxon>
        <taxon>Chromatiales</taxon>
        <taxon>Chromatiaceae</taxon>
        <taxon>Thiocapsa</taxon>
    </lineage>
</organism>
<dbReference type="InterPro" id="IPR029063">
    <property type="entry name" value="SAM-dependent_MTases_sf"/>
</dbReference>
<dbReference type="PANTHER" id="PTHR20974">
    <property type="entry name" value="UPF0585 PROTEIN CG18661"/>
    <property type="match status" value="1"/>
</dbReference>
<dbReference type="CDD" id="cd02440">
    <property type="entry name" value="AdoMet_MTases"/>
    <property type="match status" value="1"/>
</dbReference>
<dbReference type="EMBL" id="FNNZ01000004">
    <property type="protein sequence ID" value="SDW46042.1"/>
    <property type="molecule type" value="Genomic_DNA"/>
</dbReference>
<dbReference type="RefSeq" id="WP_093029228.1">
    <property type="nucleotide sequence ID" value="NZ_FNNZ01000004.1"/>
</dbReference>
<dbReference type="Gene3D" id="3.40.50.150">
    <property type="entry name" value="Vaccinia Virus protein VP39"/>
    <property type="match status" value="1"/>
</dbReference>
<evidence type="ECO:0000313" key="1">
    <source>
        <dbReference type="EMBL" id="SDW46042.1"/>
    </source>
</evidence>
<gene>
    <name evidence="1" type="ORF">SAMN05421783_104109</name>
</gene>
<dbReference type="SUPFAM" id="SSF53335">
    <property type="entry name" value="S-adenosyl-L-methionine-dependent methyltransferases"/>
    <property type="match status" value="1"/>
</dbReference>
<name>A0A1H2TQF8_THIRO</name>
<dbReference type="OrthoDB" id="5563826at2"/>
<dbReference type="InterPro" id="IPR010342">
    <property type="entry name" value="DUF938"/>
</dbReference>
<accession>A0A1H2TQF8</accession>
<dbReference type="AlphaFoldDB" id="A0A1H2TQF8"/>
<proteinExistence type="predicted"/>
<dbReference type="Proteomes" id="UP000198816">
    <property type="component" value="Unassembled WGS sequence"/>
</dbReference>
<reference evidence="2" key="1">
    <citation type="submission" date="2016-10" db="EMBL/GenBank/DDBJ databases">
        <authorList>
            <person name="Varghese N."/>
            <person name="Submissions S."/>
        </authorList>
    </citation>
    <scope>NUCLEOTIDE SEQUENCE [LARGE SCALE GENOMIC DNA]</scope>
    <source>
        <strain evidence="2">DSM 217</strain>
    </source>
</reference>